<dbReference type="Proteomes" id="UP000257004">
    <property type="component" value="Unassembled WGS sequence"/>
</dbReference>
<proteinExistence type="inferred from homology"/>
<evidence type="ECO:0000256" key="2">
    <source>
        <dbReference type="ARBA" id="ARBA00022722"/>
    </source>
</evidence>
<name>A0A3D9FJ54_9FLAO</name>
<keyword evidence="2" id="KW-0540">Nuclease</keyword>
<keyword evidence="5" id="KW-0269">Exonuclease</keyword>
<dbReference type="PANTHER" id="PTHR11371">
    <property type="entry name" value="DEOXYRIBONUCLEASE"/>
    <property type="match status" value="1"/>
</dbReference>
<dbReference type="InterPro" id="IPR036691">
    <property type="entry name" value="Endo/exonu/phosph_ase_sf"/>
</dbReference>
<evidence type="ECO:0000256" key="1">
    <source>
        <dbReference type="ARBA" id="ARBA00007359"/>
    </source>
</evidence>
<keyword evidence="3" id="KW-0378">Hydrolase</keyword>
<evidence type="ECO:0000313" key="5">
    <source>
        <dbReference type="EMBL" id="RED18884.1"/>
    </source>
</evidence>
<dbReference type="Pfam" id="PF03372">
    <property type="entry name" value="Exo_endo_phos"/>
    <property type="match status" value="1"/>
</dbReference>
<dbReference type="SUPFAM" id="SSF56219">
    <property type="entry name" value="DNase I-like"/>
    <property type="match status" value="1"/>
</dbReference>
<dbReference type="AlphaFoldDB" id="A0A3D9FJ54"/>
<evidence type="ECO:0000313" key="6">
    <source>
        <dbReference type="Proteomes" id="UP000257004"/>
    </source>
</evidence>
<dbReference type="GO" id="GO:0004536">
    <property type="term" value="F:DNA nuclease activity"/>
    <property type="evidence" value="ECO:0007669"/>
    <property type="project" value="InterPro"/>
</dbReference>
<dbReference type="SMART" id="SM00476">
    <property type="entry name" value="DNaseIc"/>
    <property type="match status" value="1"/>
</dbReference>
<dbReference type="GO" id="GO:0006308">
    <property type="term" value="P:DNA catabolic process"/>
    <property type="evidence" value="ECO:0007669"/>
    <property type="project" value="InterPro"/>
</dbReference>
<reference evidence="5 6" key="1">
    <citation type="submission" date="2018-07" db="EMBL/GenBank/DDBJ databases">
        <title>Genomic Encyclopedia of Archaeal and Bacterial Type Strains, Phase II (KMG-II): from individual species to whole genera.</title>
        <authorList>
            <person name="Goeker M."/>
        </authorList>
    </citation>
    <scope>NUCLEOTIDE SEQUENCE [LARGE SCALE GENOMIC DNA]</scope>
    <source>
        <strain evidence="5 6">DSM 25795</strain>
    </source>
</reference>
<dbReference type="Gene3D" id="3.60.10.10">
    <property type="entry name" value="Endonuclease/exonuclease/phosphatase"/>
    <property type="match status" value="1"/>
</dbReference>
<protein>
    <submittedName>
        <fullName evidence="5">Endonuclease/exonuclease/phosphatase family protein</fullName>
    </submittedName>
</protein>
<dbReference type="CDD" id="cd10283">
    <property type="entry name" value="MnuA_DNase1-like"/>
    <property type="match status" value="1"/>
</dbReference>
<evidence type="ECO:0000259" key="4">
    <source>
        <dbReference type="Pfam" id="PF03372"/>
    </source>
</evidence>
<dbReference type="OrthoDB" id="5500612at2"/>
<keyword evidence="5" id="KW-0255">Endonuclease</keyword>
<evidence type="ECO:0000256" key="3">
    <source>
        <dbReference type="ARBA" id="ARBA00022801"/>
    </source>
</evidence>
<dbReference type="GO" id="GO:0004527">
    <property type="term" value="F:exonuclease activity"/>
    <property type="evidence" value="ECO:0007669"/>
    <property type="project" value="UniProtKB-KW"/>
</dbReference>
<keyword evidence="6" id="KW-1185">Reference proteome</keyword>
<gene>
    <name evidence="5" type="ORF">BD847_4131</name>
</gene>
<dbReference type="InterPro" id="IPR005135">
    <property type="entry name" value="Endo/exonuclease/phosphatase"/>
</dbReference>
<dbReference type="PANTHER" id="PTHR11371:SF31">
    <property type="entry name" value="EXTRACELLULAR NUCLEASE"/>
    <property type="match status" value="1"/>
</dbReference>
<dbReference type="EMBL" id="QRDQ01000014">
    <property type="protein sequence ID" value="RED18884.1"/>
    <property type="molecule type" value="Genomic_DNA"/>
</dbReference>
<dbReference type="InterPro" id="IPR016202">
    <property type="entry name" value="DNase_I"/>
</dbReference>
<feature type="domain" description="Endonuclease/exonuclease/phosphatase" evidence="4">
    <location>
        <begin position="23"/>
        <end position="257"/>
    </location>
</feature>
<comment type="similarity">
    <text evidence="1">Belongs to the DNase I family.</text>
</comment>
<comment type="caution">
    <text evidence="5">The sequence shown here is derived from an EMBL/GenBank/DDBJ whole genome shotgun (WGS) entry which is preliminary data.</text>
</comment>
<accession>A0A3D9FJ54</accession>
<sequence length="267" mass="30873">MKKIIVLLLFLYSSFSFSQVKIISWNLENFGKSKSESEISFIANTLFDYDIIALQEVVAGYGGAQAVAKLVSVLNQKGSKWDYVISDPTSSSSYKTERYSFIWKTHKVKLQGKAWLEKKHNLEIDREPYFATFKINQKTITLANFHAITKNKQPETEIKYFKFLPAEYPNLNIIFLGDFNCPQSHSVFNPLKKMGYAPILENQKTTLKHKCKINSCLASEFDNMFYKSDAVRFIKSGVVPFYTQFNSLEEARKISDHIPIWFEFSLN</sequence>
<dbReference type="GO" id="GO:0004519">
    <property type="term" value="F:endonuclease activity"/>
    <property type="evidence" value="ECO:0007669"/>
    <property type="project" value="UniProtKB-KW"/>
</dbReference>
<organism evidence="5 6">
    <name type="scientific">Flavobacterium cutihirudinis</name>
    <dbReference type="NCBI Taxonomy" id="1265740"/>
    <lineage>
        <taxon>Bacteria</taxon>
        <taxon>Pseudomonadati</taxon>
        <taxon>Bacteroidota</taxon>
        <taxon>Flavobacteriia</taxon>
        <taxon>Flavobacteriales</taxon>
        <taxon>Flavobacteriaceae</taxon>
        <taxon>Flavobacterium</taxon>
    </lineage>
</organism>
<dbReference type="RefSeq" id="WP_115890038.1">
    <property type="nucleotide sequence ID" value="NZ_QRDQ01000014.1"/>
</dbReference>